<proteinExistence type="inferred from homology"/>
<sequence>MERGELFPSFGFSRRVGCDKLLLLSQSYYMSSSLPDTETLPEIKPEVREQDELSPSWKVIVLNDPVNLMSYVVMVFRKVFGYDEQRATRHMMEVHEEGRSLLWVGEREQAEGYVYQLQRWSLQASLEEDD</sequence>
<dbReference type="EMBL" id="UINC01061532">
    <property type="protein sequence ID" value="SVB87207.1"/>
    <property type="molecule type" value="Genomic_DNA"/>
</dbReference>
<dbReference type="InterPro" id="IPR003769">
    <property type="entry name" value="ClpS_core"/>
</dbReference>
<dbReference type="InterPro" id="IPR014719">
    <property type="entry name" value="Ribosomal_bL12_C/ClpS-like"/>
</dbReference>
<feature type="domain" description="Adaptor protein ClpS core" evidence="1">
    <location>
        <begin position="54"/>
        <end position="121"/>
    </location>
</feature>
<organism evidence="2">
    <name type="scientific">marine metagenome</name>
    <dbReference type="NCBI Taxonomy" id="408172"/>
    <lineage>
        <taxon>unclassified sequences</taxon>
        <taxon>metagenomes</taxon>
        <taxon>ecological metagenomes</taxon>
    </lineage>
</organism>
<dbReference type="GO" id="GO:0006508">
    <property type="term" value="P:proteolysis"/>
    <property type="evidence" value="ECO:0007669"/>
    <property type="project" value="InterPro"/>
</dbReference>
<gene>
    <name evidence="2" type="ORF">METZ01_LOCUS240061</name>
</gene>
<dbReference type="InterPro" id="IPR022935">
    <property type="entry name" value="ClpS"/>
</dbReference>
<reference evidence="2" key="1">
    <citation type="submission" date="2018-05" db="EMBL/GenBank/DDBJ databases">
        <authorList>
            <person name="Lanie J.A."/>
            <person name="Ng W.-L."/>
            <person name="Kazmierczak K.M."/>
            <person name="Andrzejewski T.M."/>
            <person name="Davidsen T.M."/>
            <person name="Wayne K.J."/>
            <person name="Tettelin H."/>
            <person name="Glass J.I."/>
            <person name="Rusch D."/>
            <person name="Podicherti R."/>
            <person name="Tsui H.-C.T."/>
            <person name="Winkler M.E."/>
        </authorList>
    </citation>
    <scope>NUCLEOTIDE SEQUENCE</scope>
</reference>
<dbReference type="GO" id="GO:0030163">
    <property type="term" value="P:protein catabolic process"/>
    <property type="evidence" value="ECO:0007669"/>
    <property type="project" value="InterPro"/>
</dbReference>
<dbReference type="PANTHER" id="PTHR33473:SF19">
    <property type="entry name" value="ATP-DEPENDENT CLP PROTEASE ADAPTER PROTEIN CLPS"/>
    <property type="match status" value="1"/>
</dbReference>
<evidence type="ECO:0000313" key="2">
    <source>
        <dbReference type="EMBL" id="SVB87207.1"/>
    </source>
</evidence>
<dbReference type="HAMAP" id="MF_00302">
    <property type="entry name" value="ClpS"/>
    <property type="match status" value="1"/>
</dbReference>
<name>A0A382HJU3_9ZZZZ</name>
<dbReference type="AlphaFoldDB" id="A0A382HJU3"/>
<dbReference type="SUPFAM" id="SSF54736">
    <property type="entry name" value="ClpS-like"/>
    <property type="match status" value="1"/>
</dbReference>
<protein>
    <recommendedName>
        <fullName evidence="1">Adaptor protein ClpS core domain-containing protein</fullName>
    </recommendedName>
</protein>
<accession>A0A382HJU3</accession>
<dbReference type="Pfam" id="PF02617">
    <property type="entry name" value="ClpS"/>
    <property type="match status" value="1"/>
</dbReference>
<dbReference type="PANTHER" id="PTHR33473">
    <property type="entry name" value="ATP-DEPENDENT CLP PROTEASE ADAPTER PROTEIN CLPS1, CHLOROPLASTIC"/>
    <property type="match status" value="1"/>
</dbReference>
<dbReference type="Gene3D" id="3.30.1390.10">
    <property type="match status" value="1"/>
</dbReference>
<evidence type="ECO:0000259" key="1">
    <source>
        <dbReference type="Pfam" id="PF02617"/>
    </source>
</evidence>